<dbReference type="PANTHER" id="PTHR30087">
    <property type="entry name" value="INNER MEMBRANE PROTEIN"/>
    <property type="match status" value="1"/>
</dbReference>
<dbReference type="EMBL" id="JACHHK010000006">
    <property type="protein sequence ID" value="MBB5183628.1"/>
    <property type="molecule type" value="Genomic_DNA"/>
</dbReference>
<sequence length="135" mass="14897">MKIGVSACLLGENCKYDGGNNRSDPLIELLKGHDIIPFCPERMGGLSCPRVPCEIIGRRVIGKDGQDYTRAYQDGAEAAYKLLKDSDVRCVVLKRNSPSCGYTAVYDGTFTHTLRRGSGVFASKLSNRKYFILEV</sequence>
<dbReference type="Proteomes" id="UP000539953">
    <property type="component" value="Unassembled WGS sequence"/>
</dbReference>
<reference evidence="1 2" key="1">
    <citation type="submission" date="2020-08" db="EMBL/GenBank/DDBJ databases">
        <title>Genomic Encyclopedia of Type Strains, Phase IV (KMG-IV): sequencing the most valuable type-strain genomes for metagenomic binning, comparative biology and taxonomic classification.</title>
        <authorList>
            <person name="Goeker M."/>
        </authorList>
    </citation>
    <scope>NUCLEOTIDE SEQUENCE [LARGE SCALE GENOMIC DNA]</scope>
    <source>
        <strain evidence="1 2">DSM 25799</strain>
    </source>
</reference>
<evidence type="ECO:0000313" key="1">
    <source>
        <dbReference type="EMBL" id="MBB5183628.1"/>
    </source>
</evidence>
<dbReference type="InterPro" id="IPR007553">
    <property type="entry name" value="2-thiour_desulf"/>
</dbReference>
<protein>
    <submittedName>
        <fullName evidence="1">Uncharacterized protein YbbK (DUF523 family)</fullName>
    </submittedName>
</protein>
<organism evidence="1 2">
    <name type="scientific">Catenisphaera adipataccumulans</name>
    <dbReference type="NCBI Taxonomy" id="700500"/>
    <lineage>
        <taxon>Bacteria</taxon>
        <taxon>Bacillati</taxon>
        <taxon>Bacillota</taxon>
        <taxon>Erysipelotrichia</taxon>
        <taxon>Erysipelotrichales</taxon>
        <taxon>Erysipelotrichaceae</taxon>
        <taxon>Catenisphaera</taxon>
    </lineage>
</organism>
<evidence type="ECO:0000313" key="2">
    <source>
        <dbReference type="Proteomes" id="UP000539953"/>
    </source>
</evidence>
<keyword evidence="2" id="KW-1185">Reference proteome</keyword>
<dbReference type="AlphaFoldDB" id="A0A7W8CXW0"/>
<gene>
    <name evidence="1" type="ORF">HNQ47_001663</name>
</gene>
<name>A0A7W8CXW0_9FIRM</name>
<dbReference type="Pfam" id="PF04463">
    <property type="entry name" value="2-thiour_desulf"/>
    <property type="match status" value="1"/>
</dbReference>
<dbReference type="PANTHER" id="PTHR30087:SF1">
    <property type="entry name" value="HYPOTHETICAL CYTOSOLIC PROTEIN"/>
    <property type="match status" value="1"/>
</dbReference>
<comment type="caution">
    <text evidence="1">The sequence shown here is derived from an EMBL/GenBank/DDBJ whole genome shotgun (WGS) entry which is preliminary data.</text>
</comment>
<accession>A0A7W8CXW0</accession>
<dbReference type="RefSeq" id="WP_183328925.1">
    <property type="nucleotide sequence ID" value="NZ_JACHHK010000006.1"/>
</dbReference>
<proteinExistence type="predicted"/>